<keyword evidence="1" id="KW-1185">Reference proteome</keyword>
<proteinExistence type="predicted"/>
<evidence type="ECO:0000313" key="1">
    <source>
        <dbReference type="Proteomes" id="UP000036681"/>
    </source>
</evidence>
<evidence type="ECO:0000313" key="2">
    <source>
        <dbReference type="WBParaSite" id="ALUE_0001522801-mRNA-1"/>
    </source>
</evidence>
<protein>
    <submittedName>
        <fullName evidence="2">Uncharacterized protein</fullName>
    </submittedName>
</protein>
<sequence length="37" mass="4241">MRLFQFGNHRSKSCGAVCTSSYVNVLYLNVIPFINNF</sequence>
<reference evidence="2" key="1">
    <citation type="submission" date="2023-03" db="UniProtKB">
        <authorList>
            <consortium name="WormBaseParasite"/>
        </authorList>
    </citation>
    <scope>IDENTIFICATION</scope>
</reference>
<accession>A0A9J2PZ09</accession>
<dbReference type="AlphaFoldDB" id="A0A9J2PZ09"/>
<name>A0A9J2PZ09_ASCLU</name>
<dbReference type="WBParaSite" id="ALUE_0001522801-mRNA-1">
    <property type="protein sequence ID" value="ALUE_0001522801-mRNA-1"/>
    <property type="gene ID" value="ALUE_0001522801"/>
</dbReference>
<organism evidence="1 2">
    <name type="scientific">Ascaris lumbricoides</name>
    <name type="common">Giant roundworm</name>
    <dbReference type="NCBI Taxonomy" id="6252"/>
    <lineage>
        <taxon>Eukaryota</taxon>
        <taxon>Metazoa</taxon>
        <taxon>Ecdysozoa</taxon>
        <taxon>Nematoda</taxon>
        <taxon>Chromadorea</taxon>
        <taxon>Rhabditida</taxon>
        <taxon>Spirurina</taxon>
        <taxon>Ascaridomorpha</taxon>
        <taxon>Ascaridoidea</taxon>
        <taxon>Ascarididae</taxon>
        <taxon>Ascaris</taxon>
    </lineage>
</organism>
<dbReference type="Proteomes" id="UP000036681">
    <property type="component" value="Unplaced"/>
</dbReference>